<comment type="caution">
    <text evidence="1">The sequence shown here is derived from an EMBL/GenBank/DDBJ whole genome shotgun (WGS) entry which is preliminary data.</text>
</comment>
<proteinExistence type="predicted"/>
<dbReference type="GO" id="GO:0008168">
    <property type="term" value="F:methyltransferase activity"/>
    <property type="evidence" value="ECO:0007669"/>
    <property type="project" value="UniProtKB-KW"/>
</dbReference>
<keyword evidence="2" id="KW-1185">Reference proteome</keyword>
<keyword evidence="1" id="KW-0489">Methyltransferase</keyword>
<dbReference type="AlphaFoldDB" id="A0A5A7PBN7"/>
<organism evidence="1 2">
    <name type="scientific">Striga asiatica</name>
    <name type="common">Asiatic witchweed</name>
    <name type="synonym">Buchnera asiatica</name>
    <dbReference type="NCBI Taxonomy" id="4170"/>
    <lineage>
        <taxon>Eukaryota</taxon>
        <taxon>Viridiplantae</taxon>
        <taxon>Streptophyta</taxon>
        <taxon>Embryophyta</taxon>
        <taxon>Tracheophyta</taxon>
        <taxon>Spermatophyta</taxon>
        <taxon>Magnoliopsida</taxon>
        <taxon>eudicotyledons</taxon>
        <taxon>Gunneridae</taxon>
        <taxon>Pentapetalae</taxon>
        <taxon>asterids</taxon>
        <taxon>lamiids</taxon>
        <taxon>Lamiales</taxon>
        <taxon>Orobanchaceae</taxon>
        <taxon>Buchnereae</taxon>
        <taxon>Striga</taxon>
    </lineage>
</organism>
<evidence type="ECO:0000313" key="1">
    <source>
        <dbReference type="EMBL" id="GER30024.1"/>
    </source>
</evidence>
<accession>A0A5A7PBN7</accession>
<dbReference type="OrthoDB" id="1717962at2759"/>
<gene>
    <name evidence="1" type="ORF">STAS_05923</name>
</gene>
<dbReference type="Proteomes" id="UP000325081">
    <property type="component" value="Unassembled WGS sequence"/>
</dbReference>
<sequence>MASIRSSLPSRLRQLISSDGAIGAPAVQIDPQPFPPYTSRRLDCEKLAYYVVELEFPEITFIIVTFGDLKKVSSRIKAFVEKVIQCPLQDIAIPLSGFRWEYGKGNFNHWRSLFLHSYFKAYLSSRNDLLLADDILGDVSPFPKQAVLQ</sequence>
<evidence type="ECO:0000313" key="2">
    <source>
        <dbReference type="Proteomes" id="UP000325081"/>
    </source>
</evidence>
<keyword evidence="1" id="KW-0808">Transferase</keyword>
<reference evidence="2" key="1">
    <citation type="journal article" date="2019" name="Curr. Biol.">
        <title>Genome Sequence of Striga asiatica Provides Insight into the Evolution of Plant Parasitism.</title>
        <authorList>
            <person name="Yoshida S."/>
            <person name="Kim S."/>
            <person name="Wafula E.K."/>
            <person name="Tanskanen J."/>
            <person name="Kim Y.M."/>
            <person name="Honaas L."/>
            <person name="Yang Z."/>
            <person name="Spallek T."/>
            <person name="Conn C.E."/>
            <person name="Ichihashi Y."/>
            <person name="Cheong K."/>
            <person name="Cui S."/>
            <person name="Der J.P."/>
            <person name="Gundlach H."/>
            <person name="Jiao Y."/>
            <person name="Hori C."/>
            <person name="Ishida J.K."/>
            <person name="Kasahara H."/>
            <person name="Kiba T."/>
            <person name="Kim M.S."/>
            <person name="Koo N."/>
            <person name="Laohavisit A."/>
            <person name="Lee Y.H."/>
            <person name="Lumba S."/>
            <person name="McCourt P."/>
            <person name="Mortimer J.C."/>
            <person name="Mutuku J.M."/>
            <person name="Nomura T."/>
            <person name="Sasaki-Sekimoto Y."/>
            <person name="Seto Y."/>
            <person name="Wang Y."/>
            <person name="Wakatake T."/>
            <person name="Sakakibara H."/>
            <person name="Demura T."/>
            <person name="Yamaguchi S."/>
            <person name="Yoneyama K."/>
            <person name="Manabe R.I."/>
            <person name="Nelson D.C."/>
            <person name="Schulman A.H."/>
            <person name="Timko M.P."/>
            <person name="dePamphilis C.W."/>
            <person name="Choi D."/>
            <person name="Shirasu K."/>
        </authorList>
    </citation>
    <scope>NUCLEOTIDE SEQUENCE [LARGE SCALE GENOMIC DNA]</scope>
    <source>
        <strain evidence="2">cv. UVA1</strain>
    </source>
</reference>
<dbReference type="GO" id="GO:0032259">
    <property type="term" value="P:methylation"/>
    <property type="evidence" value="ECO:0007669"/>
    <property type="project" value="UniProtKB-KW"/>
</dbReference>
<dbReference type="EMBL" id="BKCP01004294">
    <property type="protein sequence ID" value="GER30024.1"/>
    <property type="molecule type" value="Genomic_DNA"/>
</dbReference>
<protein>
    <submittedName>
        <fullName evidence="1">5-methyltetrahydropteroyltriglutamate--homocysteine methyltransferase</fullName>
    </submittedName>
</protein>
<name>A0A5A7PBN7_STRAF</name>